<protein>
    <submittedName>
        <fullName evidence="6">LLM class F420-dependent oxidoreductase</fullName>
    </submittedName>
</protein>
<dbReference type="NCBIfam" id="TIGR03560">
    <property type="entry name" value="F420_Rv1855c"/>
    <property type="match status" value="1"/>
</dbReference>
<dbReference type="InterPro" id="IPR019952">
    <property type="entry name" value="F420_OxRdatse_Rv1855c_pred"/>
</dbReference>
<dbReference type="Proteomes" id="UP000632138">
    <property type="component" value="Unassembled WGS sequence"/>
</dbReference>
<comment type="caution">
    <text evidence="6">The sequence shown here is derived from an EMBL/GenBank/DDBJ whole genome shotgun (WGS) entry which is preliminary data.</text>
</comment>
<evidence type="ECO:0000313" key="6">
    <source>
        <dbReference type="EMBL" id="MBM2620382.1"/>
    </source>
</evidence>
<evidence type="ECO:0000256" key="1">
    <source>
        <dbReference type="ARBA" id="ARBA00022630"/>
    </source>
</evidence>
<keyword evidence="2" id="KW-0288">FMN</keyword>
<dbReference type="InterPro" id="IPR050172">
    <property type="entry name" value="SsuD_RutA_monooxygenase"/>
</dbReference>
<reference evidence="6 7" key="1">
    <citation type="submission" date="2021-01" db="EMBL/GenBank/DDBJ databases">
        <title>Actinoplanes sp. nov. LDG1-06 isolated from lichen.</title>
        <authorList>
            <person name="Saeng-In P."/>
            <person name="Phongsopitanun W."/>
            <person name="Kanchanasin P."/>
            <person name="Yuki M."/>
            <person name="Kudo T."/>
            <person name="Ohkuma M."/>
            <person name="Tanasupawat S."/>
        </authorList>
    </citation>
    <scope>NUCLEOTIDE SEQUENCE [LARGE SCALE GENOMIC DNA]</scope>
    <source>
        <strain evidence="6 7">LDG1-06</strain>
    </source>
</reference>
<dbReference type="RefSeq" id="WP_203380365.1">
    <property type="nucleotide sequence ID" value="NZ_JAENHP010000014.1"/>
</dbReference>
<name>A0ABS2AKK9_9ACTN</name>
<dbReference type="Pfam" id="PF00296">
    <property type="entry name" value="Bac_luciferase"/>
    <property type="match status" value="1"/>
</dbReference>
<evidence type="ECO:0000256" key="3">
    <source>
        <dbReference type="ARBA" id="ARBA00023002"/>
    </source>
</evidence>
<evidence type="ECO:0000256" key="2">
    <source>
        <dbReference type="ARBA" id="ARBA00022643"/>
    </source>
</evidence>
<evidence type="ECO:0000256" key="4">
    <source>
        <dbReference type="ARBA" id="ARBA00023033"/>
    </source>
</evidence>
<dbReference type="Gene3D" id="3.20.20.30">
    <property type="entry name" value="Luciferase-like domain"/>
    <property type="match status" value="1"/>
</dbReference>
<keyword evidence="3" id="KW-0560">Oxidoreductase</keyword>
<evidence type="ECO:0000259" key="5">
    <source>
        <dbReference type="Pfam" id="PF00296"/>
    </source>
</evidence>
<dbReference type="PANTHER" id="PTHR42847">
    <property type="entry name" value="ALKANESULFONATE MONOOXYGENASE"/>
    <property type="match status" value="1"/>
</dbReference>
<keyword evidence="7" id="KW-1185">Reference proteome</keyword>
<keyword evidence="4" id="KW-0503">Monooxygenase</keyword>
<dbReference type="EMBL" id="JAENHP010000014">
    <property type="protein sequence ID" value="MBM2620382.1"/>
    <property type="molecule type" value="Genomic_DNA"/>
</dbReference>
<keyword evidence="1" id="KW-0285">Flavoprotein</keyword>
<sequence>MTTTKVDLRIFVEPQQGASYATQLEAAQLSEDLGFGGFFRSDHYLAVGAVDGRPGPSDAWTTLAGLARETRSIRLGTLVSPVTLRSPGPLAMQVAQVDEMAGGRIELGLGTGWYAEEHTAWGLPFPERRFDLLEEQLEVITGIWRTPEGERFTHTGKHYELVNCPALPKPSQRPGPPIIVGGKGVRRTPELAARYADEFNIGFVRPDQAREQFDRVRAACTAIGRDPGELTYSIALVACCGSSDAEVAARARSIDRGVAEVRATGLGGSPAEIVDKIGRYAEAGVQRIYLQVLNMADCDHLELLGHQVLGRLD</sequence>
<proteinExistence type="predicted"/>
<dbReference type="InterPro" id="IPR036661">
    <property type="entry name" value="Luciferase-like_sf"/>
</dbReference>
<gene>
    <name evidence="6" type="ORF">JIG36_33210</name>
</gene>
<organism evidence="6 7">
    <name type="scientific">Paractinoplanes ovalisporus</name>
    <dbReference type="NCBI Taxonomy" id="2810368"/>
    <lineage>
        <taxon>Bacteria</taxon>
        <taxon>Bacillati</taxon>
        <taxon>Actinomycetota</taxon>
        <taxon>Actinomycetes</taxon>
        <taxon>Micromonosporales</taxon>
        <taxon>Micromonosporaceae</taxon>
        <taxon>Paractinoplanes</taxon>
    </lineage>
</organism>
<dbReference type="InterPro" id="IPR011251">
    <property type="entry name" value="Luciferase-like_dom"/>
</dbReference>
<evidence type="ECO:0000313" key="7">
    <source>
        <dbReference type="Proteomes" id="UP000632138"/>
    </source>
</evidence>
<feature type="domain" description="Luciferase-like" evidence="5">
    <location>
        <begin position="12"/>
        <end position="253"/>
    </location>
</feature>
<accession>A0ABS2AKK9</accession>
<dbReference type="SUPFAM" id="SSF51679">
    <property type="entry name" value="Bacterial luciferase-like"/>
    <property type="match status" value="1"/>
</dbReference>
<dbReference type="PANTHER" id="PTHR42847:SF4">
    <property type="entry name" value="ALKANESULFONATE MONOOXYGENASE-RELATED"/>
    <property type="match status" value="1"/>
</dbReference>